<dbReference type="GO" id="GO:0000329">
    <property type="term" value="C:fungal-type vacuole membrane"/>
    <property type="evidence" value="ECO:0007669"/>
    <property type="project" value="TreeGrafter"/>
</dbReference>
<dbReference type="AlphaFoldDB" id="A0A9N9KQ44"/>
<feature type="transmembrane region" description="Helical" evidence="6">
    <location>
        <begin position="412"/>
        <end position="432"/>
    </location>
</feature>
<sequence>MSSTTKPVGQEVGENTSLLRPNDETVDDQSSMTLSGDEEELLDTDKSNQHVGRGRGLLIALSVWALIFLQASNMSGITTTQSKIAEDLDAFDSASWFTSSYLIAMSSFSPLVARLAQIFSPRDCMFVSSFIFAIGGLLTSQAPDLKVFLLGRVVSGLAAAGIMTISFILVLELSGKKRRGLIIGLLNTCFTMGVSLGAVIAGALLKGFGWRFLFWVQSPLAILAGFAIFFAIPKSFTSGHKSTAEFSISQKLARIDYLGAFLLTSSLILFLLGMSWPKILWLPIGISVPLILAFIFVEIYVASEPIIPVTVLKSRGALLSCIAQLGIMSARWMVLFYTPTYAIAVLGWSPASAGTILIPTNVGFATGGILVGWLHIKKSRSYWLASILSFTLFALTLLILSQISNNSTPPPLYYFVVFLNGLFTGAALNYTLSHLLHLTPPATHFITISLLNTFRGFAGSFGTAIGSGFFVRVLKRTLETGFEKTVGLEGREDLVRRLLGSPALVQNLEGVEKDIAMKGYMAGLNALFLAGVGVAVVMVFVQSGTGWIAPGDEKDDERGEREVLIEESIGEEGL</sequence>
<dbReference type="InterPro" id="IPR011701">
    <property type="entry name" value="MFS"/>
</dbReference>
<proteinExistence type="predicted"/>
<feature type="transmembrane region" description="Helical" evidence="6">
    <location>
        <begin position="253"/>
        <end position="273"/>
    </location>
</feature>
<evidence type="ECO:0000256" key="4">
    <source>
        <dbReference type="ARBA" id="ARBA00023136"/>
    </source>
</evidence>
<keyword evidence="9" id="KW-1185">Reference proteome</keyword>
<evidence type="ECO:0000256" key="3">
    <source>
        <dbReference type="ARBA" id="ARBA00022989"/>
    </source>
</evidence>
<dbReference type="EMBL" id="CAJVRL010000025">
    <property type="protein sequence ID" value="CAG8950012.1"/>
    <property type="molecule type" value="Genomic_DNA"/>
</dbReference>
<reference evidence="8" key="1">
    <citation type="submission" date="2021-07" db="EMBL/GenBank/DDBJ databases">
        <authorList>
            <person name="Durling M."/>
        </authorList>
    </citation>
    <scope>NUCLEOTIDE SEQUENCE</scope>
</reference>
<dbReference type="PROSITE" id="PS50850">
    <property type="entry name" value="MFS"/>
    <property type="match status" value="1"/>
</dbReference>
<feature type="transmembrane region" description="Helical" evidence="6">
    <location>
        <begin position="354"/>
        <end position="374"/>
    </location>
</feature>
<feature type="transmembrane region" description="Helical" evidence="6">
    <location>
        <begin position="56"/>
        <end position="74"/>
    </location>
</feature>
<protein>
    <recommendedName>
        <fullName evidence="7">Major facilitator superfamily (MFS) profile domain-containing protein</fullName>
    </recommendedName>
</protein>
<evidence type="ECO:0000313" key="9">
    <source>
        <dbReference type="Proteomes" id="UP000696280"/>
    </source>
</evidence>
<organism evidence="8 9">
    <name type="scientific">Hymenoscyphus fraxineus</name>
    <dbReference type="NCBI Taxonomy" id="746836"/>
    <lineage>
        <taxon>Eukaryota</taxon>
        <taxon>Fungi</taxon>
        <taxon>Dikarya</taxon>
        <taxon>Ascomycota</taxon>
        <taxon>Pezizomycotina</taxon>
        <taxon>Leotiomycetes</taxon>
        <taxon>Helotiales</taxon>
        <taxon>Helotiaceae</taxon>
        <taxon>Hymenoscyphus</taxon>
    </lineage>
</organism>
<feature type="region of interest" description="Disordered" evidence="5">
    <location>
        <begin position="1"/>
        <end position="46"/>
    </location>
</feature>
<name>A0A9N9KQ44_9HELO</name>
<feature type="compositionally biased region" description="Polar residues" evidence="5">
    <location>
        <begin position="1"/>
        <end position="19"/>
    </location>
</feature>
<dbReference type="Gene3D" id="1.20.1250.20">
    <property type="entry name" value="MFS general substrate transporter like domains"/>
    <property type="match status" value="2"/>
</dbReference>
<evidence type="ECO:0000256" key="1">
    <source>
        <dbReference type="ARBA" id="ARBA00004141"/>
    </source>
</evidence>
<dbReference type="InterPro" id="IPR020846">
    <property type="entry name" value="MFS_dom"/>
</dbReference>
<dbReference type="PANTHER" id="PTHR23501:SF6">
    <property type="entry name" value="MULTIDRUG TRANSPORTER, PUTATIVE (AFU_ORTHOLOGUE AFUA_3G14560)-RELATED"/>
    <property type="match status" value="1"/>
</dbReference>
<feature type="transmembrane region" description="Helical" evidence="6">
    <location>
        <begin position="149"/>
        <end position="171"/>
    </location>
</feature>
<dbReference type="OrthoDB" id="4160219at2759"/>
<comment type="subcellular location">
    <subcellularLocation>
        <location evidence="1">Membrane</location>
        <topology evidence="1">Multi-pass membrane protein</topology>
    </subcellularLocation>
</comment>
<keyword evidence="4 6" id="KW-0472">Membrane</keyword>
<feature type="transmembrane region" description="Helical" evidence="6">
    <location>
        <begin position="381"/>
        <end position="400"/>
    </location>
</feature>
<keyword evidence="2 6" id="KW-0812">Transmembrane</keyword>
<feature type="transmembrane region" description="Helical" evidence="6">
    <location>
        <begin position="314"/>
        <end position="334"/>
    </location>
</feature>
<evidence type="ECO:0000259" key="7">
    <source>
        <dbReference type="PROSITE" id="PS50850"/>
    </source>
</evidence>
<keyword evidence="3 6" id="KW-1133">Transmembrane helix</keyword>
<feature type="transmembrane region" description="Helical" evidence="6">
    <location>
        <begin position="94"/>
        <end position="113"/>
    </location>
</feature>
<evidence type="ECO:0000256" key="6">
    <source>
        <dbReference type="SAM" id="Phobius"/>
    </source>
</evidence>
<dbReference type="PANTHER" id="PTHR23501">
    <property type="entry name" value="MAJOR FACILITATOR SUPERFAMILY"/>
    <property type="match status" value="1"/>
</dbReference>
<feature type="transmembrane region" description="Helical" evidence="6">
    <location>
        <begin position="212"/>
        <end position="232"/>
    </location>
</feature>
<feature type="transmembrane region" description="Helical" evidence="6">
    <location>
        <begin position="183"/>
        <end position="206"/>
    </location>
</feature>
<gene>
    <name evidence="8" type="ORF">HYFRA_00004346</name>
</gene>
<dbReference type="Pfam" id="PF07690">
    <property type="entry name" value="MFS_1"/>
    <property type="match status" value="1"/>
</dbReference>
<dbReference type="GO" id="GO:0015174">
    <property type="term" value="F:basic amino acid transmembrane transporter activity"/>
    <property type="evidence" value="ECO:0007669"/>
    <property type="project" value="TreeGrafter"/>
</dbReference>
<comment type="caution">
    <text evidence="8">The sequence shown here is derived from an EMBL/GenBank/DDBJ whole genome shotgun (WGS) entry which is preliminary data.</text>
</comment>
<dbReference type="InterPro" id="IPR036259">
    <property type="entry name" value="MFS_trans_sf"/>
</dbReference>
<feature type="transmembrane region" description="Helical" evidence="6">
    <location>
        <begin position="125"/>
        <end position="143"/>
    </location>
</feature>
<evidence type="ECO:0000313" key="8">
    <source>
        <dbReference type="EMBL" id="CAG8950012.1"/>
    </source>
</evidence>
<feature type="transmembrane region" description="Helical" evidence="6">
    <location>
        <begin position="522"/>
        <end position="541"/>
    </location>
</feature>
<dbReference type="Proteomes" id="UP000696280">
    <property type="component" value="Unassembled WGS sequence"/>
</dbReference>
<evidence type="ECO:0000256" key="2">
    <source>
        <dbReference type="ARBA" id="ARBA00022692"/>
    </source>
</evidence>
<feature type="transmembrane region" description="Helical" evidence="6">
    <location>
        <begin position="279"/>
        <end position="302"/>
    </location>
</feature>
<accession>A0A9N9KQ44</accession>
<dbReference type="SUPFAM" id="SSF103473">
    <property type="entry name" value="MFS general substrate transporter"/>
    <property type="match status" value="1"/>
</dbReference>
<evidence type="ECO:0000256" key="5">
    <source>
        <dbReference type="SAM" id="MobiDB-lite"/>
    </source>
</evidence>
<feature type="domain" description="Major facilitator superfamily (MFS) profile" evidence="7">
    <location>
        <begin position="59"/>
        <end position="545"/>
    </location>
</feature>